<evidence type="ECO:0000313" key="1">
    <source>
        <dbReference type="EMBL" id="MBB4290606.1"/>
    </source>
</evidence>
<dbReference type="Proteomes" id="UP000538507">
    <property type="component" value="Unassembled WGS sequence"/>
</dbReference>
<reference evidence="1 2" key="1">
    <citation type="submission" date="2020-08" db="EMBL/GenBank/DDBJ databases">
        <title>Genomic Encyclopedia of Type Strains, Phase IV (KMG-V): Genome sequencing to study the core and pangenomes of soil and plant-associated prokaryotes.</title>
        <authorList>
            <person name="Whitman W."/>
        </authorList>
    </citation>
    <scope>NUCLEOTIDE SEQUENCE [LARGE SCALE GENOMIC DNA]</scope>
    <source>
        <strain evidence="1 2">SEMIA 415</strain>
    </source>
</reference>
<sequence>MTKTATLAAAIAALERHVGFRRGRLVSMAQRLQQAGVIPTGAPRTAPQLSLVDVVNLVVAYAAAAPLHLAARSVATYGELSPGGANLSGAPANIKVTAADYLASIAALAVEGDVGIRRLKLEFVSTWPELAVIFEDGSTHRFQAVGAFAGYWQSSGHRQSLTINGAALADALQEIFS</sequence>
<comment type="caution">
    <text evidence="1">The sequence shown here is derived from an EMBL/GenBank/DDBJ whole genome shotgun (WGS) entry which is preliminary data.</text>
</comment>
<dbReference type="RefSeq" id="WP_183607519.1">
    <property type="nucleotide sequence ID" value="NZ_JACHAZ010000001.1"/>
</dbReference>
<proteinExistence type="predicted"/>
<protein>
    <submittedName>
        <fullName evidence="1">Uncharacterized protein</fullName>
    </submittedName>
</protein>
<dbReference type="EMBL" id="JACIGO010000002">
    <property type="protein sequence ID" value="MBB4290606.1"/>
    <property type="molecule type" value="Genomic_DNA"/>
</dbReference>
<name>A0AAE2SWE8_RHILE</name>
<evidence type="ECO:0000313" key="2">
    <source>
        <dbReference type="Proteomes" id="UP000538507"/>
    </source>
</evidence>
<organism evidence="1 2">
    <name type="scientific">Rhizobium leguminosarum</name>
    <dbReference type="NCBI Taxonomy" id="384"/>
    <lineage>
        <taxon>Bacteria</taxon>
        <taxon>Pseudomonadati</taxon>
        <taxon>Pseudomonadota</taxon>
        <taxon>Alphaproteobacteria</taxon>
        <taxon>Hyphomicrobiales</taxon>
        <taxon>Rhizobiaceae</taxon>
        <taxon>Rhizobium/Agrobacterium group</taxon>
        <taxon>Rhizobium</taxon>
    </lineage>
</organism>
<accession>A0AAE2SWE8</accession>
<dbReference type="AlphaFoldDB" id="A0AAE2SWE8"/>
<gene>
    <name evidence="1" type="ORF">GGE16_002646</name>
</gene>